<dbReference type="AlphaFoldDB" id="A0A6J4LA01"/>
<feature type="non-terminal residue" evidence="2">
    <location>
        <position position="1"/>
    </location>
</feature>
<feature type="compositionally biased region" description="Basic and acidic residues" evidence="1">
    <location>
        <begin position="144"/>
        <end position="156"/>
    </location>
</feature>
<organism evidence="2">
    <name type="scientific">uncultured Frankineae bacterium</name>
    <dbReference type="NCBI Taxonomy" id="437475"/>
    <lineage>
        <taxon>Bacteria</taxon>
        <taxon>Bacillati</taxon>
        <taxon>Actinomycetota</taxon>
        <taxon>Actinomycetes</taxon>
        <taxon>Frankiales</taxon>
        <taxon>environmental samples</taxon>
    </lineage>
</organism>
<evidence type="ECO:0000256" key="1">
    <source>
        <dbReference type="SAM" id="MobiDB-lite"/>
    </source>
</evidence>
<reference evidence="2" key="1">
    <citation type="submission" date="2020-02" db="EMBL/GenBank/DDBJ databases">
        <authorList>
            <person name="Meier V. D."/>
        </authorList>
    </citation>
    <scope>NUCLEOTIDE SEQUENCE</scope>
    <source>
        <strain evidence="2">AVDCRST_MAG16</strain>
    </source>
</reference>
<feature type="region of interest" description="Disordered" evidence="1">
    <location>
        <begin position="1"/>
        <end position="218"/>
    </location>
</feature>
<feature type="compositionally biased region" description="Basic residues" evidence="1">
    <location>
        <begin position="8"/>
        <end position="27"/>
    </location>
</feature>
<feature type="compositionally biased region" description="Low complexity" evidence="1">
    <location>
        <begin position="280"/>
        <end position="296"/>
    </location>
</feature>
<feature type="compositionally biased region" description="Low complexity" evidence="1">
    <location>
        <begin position="415"/>
        <end position="432"/>
    </location>
</feature>
<sequence length="495" mass="52399">GRPAPAAPRHRPAPARRARPAAHRGLGRRVPAAVLAPARLRHGRRVDLGAVRRELRPRRRPDVEPGRRTRGGLQQPGAGLPRGAGRRRRLVGDGGRPRARRARRRRLHRARARARTARGRSARRRGRGVPHRGVRAVRPVVRRRSGDGARRAAAHDGRRRAGPPGRRPGAGRRRGPGRAAVAASRGARRGAGGGRGQRGPAAAAAAHRPAGTPAAAAVARRSAGAVPGGAGAGPLVGVRPSAPQLGALQVGHRRAAAGGGEVPRPVRGGRRARPRRNGARRLALAAAGRAVRGLPGRQRRDPRQRQPLQPVLPPRVAPAGAAGRGRRRRLHHRPTSSGGCGPRRERCRSGAARAARQPRGRRRVADALHDLPRRGACRRRRVAALADAARHDVLRLGRGAAPGPGGRTRRHGRVPAQRPAAAADRPAASRGACGHRPRAAAGRHRPREPGPAGAAARLPHRCCHRAPSGHEGLRAGPRRVRRALVRLPPAGLPPM</sequence>
<feature type="compositionally biased region" description="Basic residues" evidence="1">
    <location>
        <begin position="324"/>
        <end position="334"/>
    </location>
</feature>
<proteinExistence type="predicted"/>
<protein>
    <submittedName>
        <fullName evidence="2">Uncharacterized protein</fullName>
    </submittedName>
</protein>
<gene>
    <name evidence="2" type="ORF">AVDCRST_MAG16-1086</name>
</gene>
<feature type="compositionally biased region" description="Low complexity" evidence="1">
    <location>
        <begin position="198"/>
        <end position="218"/>
    </location>
</feature>
<feature type="compositionally biased region" description="Basic residues" evidence="1">
    <location>
        <begin position="267"/>
        <end position="279"/>
    </location>
</feature>
<dbReference type="EMBL" id="CADCUE010000089">
    <property type="protein sequence ID" value="CAA9326685.1"/>
    <property type="molecule type" value="Genomic_DNA"/>
</dbReference>
<evidence type="ECO:0000313" key="2">
    <source>
        <dbReference type="EMBL" id="CAA9326685.1"/>
    </source>
</evidence>
<feature type="non-terminal residue" evidence="2">
    <location>
        <position position="495"/>
    </location>
</feature>
<feature type="compositionally biased region" description="Low complexity" evidence="1">
    <location>
        <begin position="28"/>
        <end position="38"/>
    </location>
</feature>
<feature type="compositionally biased region" description="Basic residues" evidence="1">
    <location>
        <begin position="97"/>
        <end position="143"/>
    </location>
</feature>
<feature type="region of interest" description="Disordered" evidence="1">
    <location>
        <begin position="396"/>
        <end position="479"/>
    </location>
</feature>
<name>A0A6J4LA01_9ACTN</name>
<accession>A0A6J4LA01</accession>
<feature type="region of interest" description="Disordered" evidence="1">
    <location>
        <begin position="250"/>
        <end position="362"/>
    </location>
</feature>
<feature type="compositionally biased region" description="Basic and acidic residues" evidence="1">
    <location>
        <begin position="45"/>
        <end position="67"/>
    </location>
</feature>
<feature type="compositionally biased region" description="Basic residues" evidence="1">
    <location>
        <begin position="433"/>
        <end position="446"/>
    </location>
</feature>